<evidence type="ECO:0000313" key="2">
    <source>
        <dbReference type="Proteomes" id="UP000824120"/>
    </source>
</evidence>
<reference evidence="1 2" key="1">
    <citation type="submission" date="2020-09" db="EMBL/GenBank/DDBJ databases">
        <title>De no assembly of potato wild relative species, Solanum commersonii.</title>
        <authorList>
            <person name="Cho K."/>
        </authorList>
    </citation>
    <scope>NUCLEOTIDE SEQUENCE [LARGE SCALE GENOMIC DNA]</scope>
    <source>
        <strain evidence="1">LZ3.2</strain>
        <tissue evidence="1">Leaf</tissue>
    </source>
</reference>
<proteinExistence type="predicted"/>
<gene>
    <name evidence="1" type="ORF">H5410_032475</name>
</gene>
<keyword evidence="2" id="KW-1185">Reference proteome</keyword>
<dbReference type="Proteomes" id="UP000824120">
    <property type="component" value="Chromosome 6"/>
</dbReference>
<dbReference type="EMBL" id="JACXVP010000006">
    <property type="protein sequence ID" value="KAG5601105.1"/>
    <property type="molecule type" value="Genomic_DNA"/>
</dbReference>
<sequence length="124" mass="14550">MAMEIQLRKPHNLEKIGDGLKTDFRDDIWTGQSSLKNLFTKLYSISLKQQTKVNQILEEQGWNLNFKRSLNDWEIKKVTNLLQILEPFKITPELQDKPSRKLNSKKIFLQNYLVASELTIFVAN</sequence>
<organism evidence="1 2">
    <name type="scientific">Solanum commersonii</name>
    <name type="common">Commerson's wild potato</name>
    <name type="synonym">Commerson's nightshade</name>
    <dbReference type="NCBI Taxonomy" id="4109"/>
    <lineage>
        <taxon>Eukaryota</taxon>
        <taxon>Viridiplantae</taxon>
        <taxon>Streptophyta</taxon>
        <taxon>Embryophyta</taxon>
        <taxon>Tracheophyta</taxon>
        <taxon>Spermatophyta</taxon>
        <taxon>Magnoliopsida</taxon>
        <taxon>eudicotyledons</taxon>
        <taxon>Gunneridae</taxon>
        <taxon>Pentapetalae</taxon>
        <taxon>asterids</taxon>
        <taxon>lamiids</taxon>
        <taxon>Solanales</taxon>
        <taxon>Solanaceae</taxon>
        <taxon>Solanoideae</taxon>
        <taxon>Solaneae</taxon>
        <taxon>Solanum</taxon>
    </lineage>
</organism>
<comment type="caution">
    <text evidence="1">The sequence shown here is derived from an EMBL/GenBank/DDBJ whole genome shotgun (WGS) entry which is preliminary data.</text>
</comment>
<protein>
    <submittedName>
        <fullName evidence="1">Uncharacterized protein</fullName>
    </submittedName>
</protein>
<name>A0A9J5YL62_SOLCO</name>
<evidence type="ECO:0000313" key="1">
    <source>
        <dbReference type="EMBL" id="KAG5601105.1"/>
    </source>
</evidence>
<accession>A0A9J5YL62</accession>
<dbReference type="AlphaFoldDB" id="A0A9J5YL62"/>
<dbReference type="OrthoDB" id="1002509at2759"/>